<comment type="caution">
    <text evidence="1">The sequence shown here is derived from an EMBL/GenBank/DDBJ whole genome shotgun (WGS) entry which is preliminary data.</text>
</comment>
<reference evidence="1 2" key="1">
    <citation type="journal article" date="2020" name="ISME J.">
        <title>Comparative genomics reveals insights into cyanobacterial evolution and habitat adaptation.</title>
        <authorList>
            <person name="Chen M.Y."/>
            <person name="Teng W.K."/>
            <person name="Zhao L."/>
            <person name="Hu C.X."/>
            <person name="Zhou Y.K."/>
            <person name="Han B.P."/>
            <person name="Song L.R."/>
            <person name="Shu W.S."/>
        </authorList>
    </citation>
    <scope>NUCLEOTIDE SEQUENCE [LARGE SCALE GENOMIC DNA]</scope>
    <source>
        <strain evidence="1 2">FACHB-1050</strain>
    </source>
</reference>
<dbReference type="EMBL" id="JACJQY010000013">
    <property type="protein sequence ID" value="MBD2317230.1"/>
    <property type="molecule type" value="Genomic_DNA"/>
</dbReference>
<accession>A0ABR8CA36</accession>
<gene>
    <name evidence="1" type="ORF">H6G05_10280</name>
</gene>
<evidence type="ECO:0000313" key="1">
    <source>
        <dbReference type="EMBL" id="MBD2317230.1"/>
    </source>
</evidence>
<proteinExistence type="predicted"/>
<evidence type="ECO:0000313" key="2">
    <source>
        <dbReference type="Proteomes" id="UP000618445"/>
    </source>
</evidence>
<sequence>MEKLYIPQIAKAVNATEEFEFKEFIEGLETLTPVQGVISVRHVGSFIEVIAKASTIMTLTCDRTLVQFNYRLAIDNSEMIWLAEPLPESEYPREREIESDDLVESLSPSGYFDPAIWLYEQLLLAIPYPKIAPDAPALEVTDTNNLDGSKAPIDKRWEILNSLKLPE</sequence>
<organism evidence="1 2">
    <name type="scientific">Phormidium tenue FACHB-1050</name>
    <dbReference type="NCBI Taxonomy" id="2692857"/>
    <lineage>
        <taxon>Bacteria</taxon>
        <taxon>Bacillati</taxon>
        <taxon>Cyanobacteriota</taxon>
        <taxon>Cyanophyceae</taxon>
        <taxon>Oscillatoriophycideae</taxon>
        <taxon>Oscillatoriales</taxon>
        <taxon>Oscillatoriaceae</taxon>
        <taxon>Phormidium</taxon>
    </lineage>
</organism>
<name>A0ABR8CA36_9CYAN</name>
<keyword evidence="2" id="KW-1185">Reference proteome</keyword>
<dbReference type="Proteomes" id="UP000618445">
    <property type="component" value="Unassembled WGS sequence"/>
</dbReference>
<protein>
    <submittedName>
        <fullName evidence="1">DUF177 domain-containing protein</fullName>
    </submittedName>
</protein>
<dbReference type="InterPro" id="IPR003772">
    <property type="entry name" value="YceD"/>
</dbReference>
<dbReference type="Pfam" id="PF02620">
    <property type="entry name" value="YceD"/>
    <property type="match status" value="1"/>
</dbReference>
<dbReference type="RefSeq" id="WP_190578087.1">
    <property type="nucleotide sequence ID" value="NZ_CAWPQU010000005.1"/>
</dbReference>